<sequence>MIRLRKIFTNKIVLALLLLIAFIYLNNTSLLAKPRTGSPFLLAHRGESQTFHMENLKNDTCTAERIYPPEHPYLENTIPSMEAAIKDGADMIEFDVHITKDEQFAVFHDWTLDCRTNVKGRSNDYTMAELKKVDIGYGYTPDNGQTYPFRGKGIGLMPSLTEVLERFPNQAFLIHVKSDDPREGELLADVLGKLSPERLSLLTLYGGDQPVASARDKLPDLRIMSMATLKSCLIPYLAIGWTGYTPAACRHTEIHMPDKLAPFLWGWPDKFLNRMDHADVRVITVRGNGSEFSSGFDQPEDLKALPQGYNAGIWTNRIDLIGPLYNKKL</sequence>
<dbReference type="EMBL" id="RXHU01000072">
    <property type="protein sequence ID" value="RTE06738.1"/>
    <property type="molecule type" value="Genomic_DNA"/>
</dbReference>
<gene>
    <name evidence="2" type="ORF">EJQ19_22315</name>
</gene>
<dbReference type="InterPro" id="IPR017946">
    <property type="entry name" value="PLC-like_Pdiesterase_TIM-brl"/>
</dbReference>
<accession>A0A430J8T6</accession>
<dbReference type="CDD" id="cd08613">
    <property type="entry name" value="GDPD_GDE4_like_1"/>
    <property type="match status" value="1"/>
</dbReference>
<dbReference type="Gene3D" id="3.20.20.190">
    <property type="entry name" value="Phosphatidylinositol (PI) phosphodiesterase"/>
    <property type="match status" value="1"/>
</dbReference>
<evidence type="ECO:0000313" key="3">
    <source>
        <dbReference type="Proteomes" id="UP000276128"/>
    </source>
</evidence>
<evidence type="ECO:0000313" key="2">
    <source>
        <dbReference type="EMBL" id="RTE06738.1"/>
    </source>
</evidence>
<dbReference type="PANTHER" id="PTHR43805:SF1">
    <property type="entry name" value="GP-PDE DOMAIN-CONTAINING PROTEIN"/>
    <property type="match status" value="1"/>
</dbReference>
<dbReference type="OrthoDB" id="384721at2"/>
<dbReference type="GO" id="GO:0006629">
    <property type="term" value="P:lipid metabolic process"/>
    <property type="evidence" value="ECO:0007669"/>
    <property type="project" value="InterPro"/>
</dbReference>
<organism evidence="2 3">
    <name type="scientific">Paenibacillus whitsoniae</name>
    <dbReference type="NCBI Taxonomy" id="2496558"/>
    <lineage>
        <taxon>Bacteria</taxon>
        <taxon>Bacillati</taxon>
        <taxon>Bacillota</taxon>
        <taxon>Bacilli</taxon>
        <taxon>Bacillales</taxon>
        <taxon>Paenibacillaceae</taxon>
        <taxon>Paenibacillus</taxon>
    </lineage>
</organism>
<dbReference type="PROSITE" id="PS51704">
    <property type="entry name" value="GP_PDE"/>
    <property type="match status" value="1"/>
</dbReference>
<feature type="domain" description="GP-PDE" evidence="1">
    <location>
        <begin position="59"/>
        <end position="325"/>
    </location>
</feature>
<dbReference type="AlphaFoldDB" id="A0A430J8T6"/>
<dbReference type="SUPFAM" id="SSF51695">
    <property type="entry name" value="PLC-like phosphodiesterases"/>
    <property type="match status" value="1"/>
</dbReference>
<name>A0A430J8T6_9BACL</name>
<evidence type="ECO:0000259" key="1">
    <source>
        <dbReference type="PROSITE" id="PS51704"/>
    </source>
</evidence>
<dbReference type="PANTHER" id="PTHR43805">
    <property type="entry name" value="GLYCEROPHOSPHORYL DIESTER PHOSPHODIESTERASE"/>
    <property type="match status" value="1"/>
</dbReference>
<comment type="caution">
    <text evidence="2">The sequence shown here is derived from an EMBL/GenBank/DDBJ whole genome shotgun (WGS) entry which is preliminary data.</text>
</comment>
<proteinExistence type="predicted"/>
<keyword evidence="3" id="KW-1185">Reference proteome</keyword>
<dbReference type="InterPro" id="IPR030395">
    <property type="entry name" value="GP_PDE_dom"/>
</dbReference>
<dbReference type="RefSeq" id="WP_126143453.1">
    <property type="nucleotide sequence ID" value="NZ_RXHU01000072.1"/>
</dbReference>
<reference evidence="2 3" key="1">
    <citation type="submission" date="2018-12" db="EMBL/GenBank/DDBJ databases">
        <title>Bacillus ochoae sp. nov., Paenibacillus whitsoniae sp. nov., Paenibacillus spiritus sp. nov. Isolated from the Mars Exploration Rover during spacecraft assembly.</title>
        <authorList>
            <person name="Seuylemezian A."/>
            <person name="Vaishampayan P."/>
        </authorList>
    </citation>
    <scope>NUCLEOTIDE SEQUENCE [LARGE SCALE GENOMIC DNA]</scope>
    <source>
        <strain evidence="2 3">MER 54</strain>
    </source>
</reference>
<dbReference type="GO" id="GO:0008081">
    <property type="term" value="F:phosphoric diester hydrolase activity"/>
    <property type="evidence" value="ECO:0007669"/>
    <property type="project" value="InterPro"/>
</dbReference>
<dbReference type="Pfam" id="PF03009">
    <property type="entry name" value="GDPD"/>
    <property type="match status" value="1"/>
</dbReference>
<dbReference type="Proteomes" id="UP000276128">
    <property type="component" value="Unassembled WGS sequence"/>
</dbReference>
<protein>
    <submittedName>
        <fullName evidence="2">Glycerophosphodiester phosphodiesterase</fullName>
    </submittedName>
</protein>